<accession>C5KA93</accession>
<dbReference type="InParanoid" id="C5KA93"/>
<gene>
    <name evidence="1" type="ORF">Pmar_PMAR008883</name>
</gene>
<evidence type="ECO:0000313" key="2">
    <source>
        <dbReference type="Proteomes" id="UP000007800"/>
    </source>
</evidence>
<dbReference type="EMBL" id="GG671749">
    <property type="protein sequence ID" value="EER18554.1"/>
    <property type="molecule type" value="Genomic_DNA"/>
</dbReference>
<protein>
    <submittedName>
        <fullName evidence="1">Uncharacterized protein</fullName>
    </submittedName>
</protein>
<feature type="non-terminal residue" evidence="1">
    <location>
        <position position="305"/>
    </location>
</feature>
<dbReference type="OrthoDB" id="10584835at2759"/>
<name>C5KA93_PERM5</name>
<sequence>MEAMTVREITPDAVEIAAANSTLTPDQSLRYIDLSFKTTDGATAAFIGLLDSGAMMHACSPQGFNRLTRAGVSIENTGRQCCATLAAGSKVLGCSIFRLKHVHKHLEFPTEIVLIPNLNRDFLWSTSVFRSYSLPTVWIFDSAGDRLLSLVGKPTAVQAAWRGFLQSLNEAAGQSVGIPDSAATTDSTLSKDLSTLSVGLDDGAPDCSKEFLEIAFSDARPLVVADPPSEITSAVTSEGPLNLSCPSRFGHLIRWIGRRPSNDFRPFLAKARSLAARLQAQNLYEVYDNEIQNFLKNGYIRPTTI</sequence>
<dbReference type="AlphaFoldDB" id="C5KA93"/>
<proteinExistence type="predicted"/>
<evidence type="ECO:0000313" key="1">
    <source>
        <dbReference type="EMBL" id="EER18554.1"/>
    </source>
</evidence>
<dbReference type="GeneID" id="9048517"/>
<dbReference type="RefSeq" id="XP_002786758.1">
    <property type="nucleotide sequence ID" value="XM_002786712.1"/>
</dbReference>
<reference evidence="1 2" key="1">
    <citation type="submission" date="2008-07" db="EMBL/GenBank/DDBJ databases">
        <authorList>
            <person name="El-Sayed N."/>
            <person name="Caler E."/>
            <person name="Inman J."/>
            <person name="Amedeo P."/>
            <person name="Hass B."/>
            <person name="Wortman J."/>
        </authorList>
    </citation>
    <scope>NUCLEOTIDE SEQUENCE [LARGE SCALE GENOMIC DNA]</scope>
    <source>
        <strain evidence="2">ATCC 50983 / TXsc</strain>
    </source>
</reference>
<organism evidence="2">
    <name type="scientific">Perkinsus marinus (strain ATCC 50983 / TXsc)</name>
    <dbReference type="NCBI Taxonomy" id="423536"/>
    <lineage>
        <taxon>Eukaryota</taxon>
        <taxon>Sar</taxon>
        <taxon>Alveolata</taxon>
        <taxon>Perkinsozoa</taxon>
        <taxon>Perkinsea</taxon>
        <taxon>Perkinsida</taxon>
        <taxon>Perkinsidae</taxon>
        <taxon>Perkinsus</taxon>
    </lineage>
</organism>
<dbReference type="Proteomes" id="UP000007800">
    <property type="component" value="Unassembled WGS sequence"/>
</dbReference>
<keyword evidence="2" id="KW-1185">Reference proteome</keyword>